<dbReference type="Pfam" id="PF14501">
    <property type="entry name" value="HATPase_c_5"/>
    <property type="match status" value="1"/>
</dbReference>
<proteinExistence type="predicted"/>
<keyword evidence="3" id="KW-0418">Kinase</keyword>
<dbReference type="SUPFAM" id="SSF55874">
    <property type="entry name" value="ATPase domain of HSP90 chaperone/DNA topoisomerase II/histidine kinase"/>
    <property type="match status" value="1"/>
</dbReference>
<dbReference type="InterPro" id="IPR036890">
    <property type="entry name" value="HATPase_C_sf"/>
</dbReference>
<feature type="domain" description="Sensor histidine kinase NatK-like C-terminal" evidence="2">
    <location>
        <begin position="340"/>
        <end position="443"/>
    </location>
</feature>
<keyword evidence="1" id="KW-1133">Transmembrane helix</keyword>
<keyword evidence="3" id="KW-0808">Transferase</keyword>
<dbReference type="Gene3D" id="3.30.565.10">
    <property type="entry name" value="Histidine kinase-like ATPase, C-terminal domain"/>
    <property type="match status" value="1"/>
</dbReference>
<dbReference type="PANTHER" id="PTHR40448">
    <property type="entry name" value="TWO-COMPONENT SENSOR HISTIDINE KINASE"/>
    <property type="match status" value="1"/>
</dbReference>
<feature type="transmembrane region" description="Helical" evidence="1">
    <location>
        <begin position="125"/>
        <end position="144"/>
    </location>
</feature>
<dbReference type="PANTHER" id="PTHR40448:SF1">
    <property type="entry name" value="TWO-COMPONENT SENSOR HISTIDINE KINASE"/>
    <property type="match status" value="1"/>
</dbReference>
<dbReference type="AlphaFoldDB" id="A9Q0N4"/>
<keyword evidence="1" id="KW-0812">Transmembrane</keyword>
<name>A9Q0N4_STRUB</name>
<protein>
    <submittedName>
        <fullName evidence="3">Putative histidine kinase</fullName>
    </submittedName>
</protein>
<evidence type="ECO:0000313" key="3">
    <source>
        <dbReference type="EMBL" id="ABQ23946.1"/>
    </source>
</evidence>
<evidence type="ECO:0000256" key="1">
    <source>
        <dbReference type="SAM" id="Phobius"/>
    </source>
</evidence>
<accession>A9Q0N4</accession>
<organism evidence="3">
    <name type="scientific">Streptococcus uberis</name>
    <dbReference type="NCBI Taxonomy" id="1349"/>
    <lineage>
        <taxon>Bacteria</taxon>
        <taxon>Bacillati</taxon>
        <taxon>Bacillota</taxon>
        <taxon>Bacilli</taxon>
        <taxon>Lactobacillales</taxon>
        <taxon>Streptococcaceae</taxon>
        <taxon>Streptococcus</taxon>
    </lineage>
</organism>
<sequence>MFIFLAILEKICDIAVPIFLFYFITKRKLKFNEVVIGVSIRLLLILLFVFFYEKLIISDIFTYLSLPLYMFLFTSYIYKFNVNLLTIFYALFPITLWNLIYRTIVFYLLPILGITNSYFQKSLLFLPVYLLSVTILVLFLEVFHYDFSTFSEQQFSKQEKKLIRFVNFFMITYYFMIQIISFFDYQLAIDTLFYRQLIVTLYFLLFLGILNSLDKQIREKLQKEIIFQKEIQFQNLENYSRHVEELYDQVRHFRHDYANILSTLKIGIEEDDMTIVKDVFEKVLKDSNRELESHKYDITRLVNIEDRALKSLLASKFIRMEEKGITVSLEIPYKITICEMELIDFITIVSIFIDNAIEETFLSKNPKITFAFFEDSNRQICIIENSTRNNQIDITNIFNEFETSKGKGRGIGLYKVSRILKKYHSVNLKTQSLDYKFTQILEIIFE</sequence>
<evidence type="ECO:0000259" key="2">
    <source>
        <dbReference type="Pfam" id="PF14501"/>
    </source>
</evidence>
<feature type="transmembrane region" description="Helical" evidence="1">
    <location>
        <begin position="165"/>
        <end position="187"/>
    </location>
</feature>
<dbReference type="GO" id="GO:0042802">
    <property type="term" value="F:identical protein binding"/>
    <property type="evidence" value="ECO:0007669"/>
    <property type="project" value="TreeGrafter"/>
</dbReference>
<dbReference type="EMBL" id="EF203954">
    <property type="protein sequence ID" value="ABQ23946.1"/>
    <property type="molecule type" value="Genomic_DNA"/>
</dbReference>
<dbReference type="InterPro" id="IPR032834">
    <property type="entry name" value="NatK-like_C"/>
</dbReference>
<keyword evidence="1" id="KW-0472">Membrane</keyword>
<dbReference type="GO" id="GO:0016301">
    <property type="term" value="F:kinase activity"/>
    <property type="evidence" value="ECO:0007669"/>
    <property type="project" value="UniProtKB-KW"/>
</dbReference>
<feature type="transmembrane region" description="Helical" evidence="1">
    <location>
        <begin position="193"/>
        <end position="213"/>
    </location>
</feature>
<reference evidence="3" key="1">
    <citation type="journal article" date="2007" name="Appl. Environ. Microbiol.">
        <title>Ubericin A, a class IIa bacteriocin produced by Streptococcus uberis.</title>
        <authorList>
            <person name="Heng N.C.K."/>
            <person name="Burtenshaw G.A."/>
            <person name="Jack R.W."/>
            <person name="Tagg J.R."/>
        </authorList>
    </citation>
    <scope>NUCLEOTIDE SEQUENCE</scope>
    <source>
        <strain evidence="3">E</strain>
    </source>
</reference>
<feature type="transmembrane region" description="Helical" evidence="1">
    <location>
        <begin position="31"/>
        <end position="52"/>
    </location>
</feature>
<feature type="transmembrane region" description="Helical" evidence="1">
    <location>
        <begin position="6"/>
        <end position="24"/>
    </location>
</feature>
<reference evidence="3" key="2">
    <citation type="submission" date="2007-01" db="EMBL/GenBank/DDBJ databases">
        <authorList>
            <person name="Heng N.C.K."/>
        </authorList>
    </citation>
    <scope>NUCLEOTIDE SEQUENCE</scope>
    <source>
        <strain evidence="3">E</strain>
    </source>
</reference>